<evidence type="ECO:0000259" key="3">
    <source>
        <dbReference type="Pfam" id="PF13860"/>
    </source>
</evidence>
<sequence>MRASILTLRVLVLANILLALFATPDVAEAQVIDFETLPDGSPVTDGMVITNQYIVQPYGVTFELLGAPPGTGPRIAKVGPPMTAFVGPELANPPCGVTTPTTDDTPAAGEGVGCFFLTDDGVGAGGASTSTLRITYAAGVSQASGVILDVQSGLGPDCPGPNLEEWVITARDSTDQIMDTIHLEECDPGTGDGVGTLWIFADLANDICAIEIEYQGVGTPGLGFDNFSPSTIPANLSVSKSTTTSTAALGDTLHYELTVTNAGPGDASAVVLEDILPPGVSFLTVAPSQGACGEFDGLITCELGDVLSGGAATVEVTGILEQVFVSNTATVVASEFDEDTSDNHSIALTEVDCETAGLPTESEALNGRTRVYQNTPNPFGPHTQIRLSLEKDGVAEVDIYDASGRRVRRLISERLVAGPRQIVWDGRDDSGEAVASGSYFYQLRMDGKQVGTQKALLIR</sequence>
<dbReference type="Proteomes" id="UP001593833">
    <property type="component" value="Unassembled WGS sequence"/>
</dbReference>
<dbReference type="Pfam" id="PF13860">
    <property type="entry name" value="FlgD_ig"/>
    <property type="match status" value="1"/>
</dbReference>
<dbReference type="Gene3D" id="2.60.40.4070">
    <property type="match status" value="1"/>
</dbReference>
<reference evidence="4 6" key="1">
    <citation type="submission" date="2024-09" db="EMBL/GenBank/DDBJ databases">
        <authorList>
            <person name="D'Angelo T."/>
        </authorList>
    </citation>
    <scope>NUCLEOTIDE SEQUENCE [LARGE SCALE GENOMIC DNA]</scope>
    <source>
        <strain evidence="4">SAG AM-320-E07</strain>
    </source>
</reference>
<keyword evidence="6" id="KW-1185">Reference proteome</keyword>
<dbReference type="NCBIfam" id="TIGR01451">
    <property type="entry name" value="B_ant_repeat"/>
    <property type="match status" value="1"/>
</dbReference>
<evidence type="ECO:0000259" key="2">
    <source>
        <dbReference type="Pfam" id="PF01345"/>
    </source>
</evidence>
<gene>
    <name evidence="4" type="ORF">ACFL6M_04960</name>
    <name evidence="5" type="ORF">ACFL6M_05000</name>
</gene>
<name>A0ABV6YKS6_UNCEI</name>
<dbReference type="EMBL" id="JBHPKH010000052">
    <property type="protein sequence ID" value="MFC1572932.1"/>
    <property type="molecule type" value="Genomic_DNA"/>
</dbReference>
<feature type="domain" description="FlgD/Vpr Ig-like" evidence="3">
    <location>
        <begin position="394"/>
        <end position="442"/>
    </location>
</feature>
<evidence type="ECO:0000313" key="6">
    <source>
        <dbReference type="Proteomes" id="UP001593833"/>
    </source>
</evidence>
<dbReference type="InterPro" id="IPR025965">
    <property type="entry name" value="FlgD/Vpr_Ig-like"/>
</dbReference>
<proteinExistence type="predicted"/>
<feature type="chain" id="PRO_5045033111" evidence="1">
    <location>
        <begin position="30"/>
        <end position="459"/>
    </location>
</feature>
<feature type="domain" description="DUF11" evidence="2">
    <location>
        <begin position="236"/>
        <end position="346"/>
    </location>
</feature>
<organism evidence="4 6">
    <name type="scientific">Eiseniibacteriota bacterium</name>
    <dbReference type="NCBI Taxonomy" id="2212470"/>
    <lineage>
        <taxon>Bacteria</taxon>
        <taxon>Candidatus Eiseniibacteriota</taxon>
    </lineage>
</organism>
<dbReference type="EMBL" id="JBHPKH010000052">
    <property type="protein sequence ID" value="MFC1572940.1"/>
    <property type="molecule type" value="Genomic_DNA"/>
</dbReference>
<comment type="caution">
    <text evidence="4">The sequence shown here is derived from an EMBL/GenBank/DDBJ whole genome shotgun (WGS) entry which is preliminary data.</text>
</comment>
<protein>
    <submittedName>
        <fullName evidence="4">FlgD immunoglobulin-like domain containing protein</fullName>
    </submittedName>
</protein>
<keyword evidence="1" id="KW-0732">Signal</keyword>
<evidence type="ECO:0000313" key="5">
    <source>
        <dbReference type="EMBL" id="MFC1572940.1"/>
    </source>
</evidence>
<evidence type="ECO:0000313" key="4">
    <source>
        <dbReference type="EMBL" id="MFC1572932.1"/>
    </source>
</evidence>
<accession>A0ABV6YKS6</accession>
<dbReference type="Pfam" id="PF01345">
    <property type="entry name" value="DUF11"/>
    <property type="match status" value="1"/>
</dbReference>
<feature type="signal peptide" evidence="1">
    <location>
        <begin position="1"/>
        <end position="29"/>
    </location>
</feature>
<evidence type="ECO:0000256" key="1">
    <source>
        <dbReference type="SAM" id="SignalP"/>
    </source>
</evidence>
<dbReference type="InterPro" id="IPR001434">
    <property type="entry name" value="OmcB-like_DUF11"/>
</dbReference>
<dbReference type="InterPro" id="IPR047589">
    <property type="entry name" value="DUF11_rpt"/>
</dbReference>